<evidence type="ECO:0000313" key="8">
    <source>
        <dbReference type="Proteomes" id="UP000242188"/>
    </source>
</evidence>
<dbReference type="AlphaFoldDB" id="A0A210Q9H4"/>
<feature type="compositionally biased region" description="Basic and acidic residues" evidence="4">
    <location>
        <begin position="78"/>
        <end position="98"/>
    </location>
</feature>
<dbReference type="InterPro" id="IPR050822">
    <property type="entry name" value="Cerebellin_Synaptic_Org"/>
</dbReference>
<dbReference type="Gene3D" id="2.60.120.40">
    <property type="match status" value="1"/>
</dbReference>
<feature type="signal peptide" evidence="5">
    <location>
        <begin position="1"/>
        <end position="20"/>
    </location>
</feature>
<dbReference type="PANTHER" id="PTHR22923">
    <property type="entry name" value="CEREBELLIN-RELATED"/>
    <property type="match status" value="1"/>
</dbReference>
<reference evidence="7 8" key="1">
    <citation type="journal article" date="2017" name="Nat. Ecol. Evol.">
        <title>Scallop genome provides insights into evolution of bilaterian karyotype and development.</title>
        <authorList>
            <person name="Wang S."/>
            <person name="Zhang J."/>
            <person name="Jiao W."/>
            <person name="Li J."/>
            <person name="Xun X."/>
            <person name="Sun Y."/>
            <person name="Guo X."/>
            <person name="Huan P."/>
            <person name="Dong B."/>
            <person name="Zhang L."/>
            <person name="Hu X."/>
            <person name="Sun X."/>
            <person name="Wang J."/>
            <person name="Zhao C."/>
            <person name="Wang Y."/>
            <person name="Wang D."/>
            <person name="Huang X."/>
            <person name="Wang R."/>
            <person name="Lv J."/>
            <person name="Li Y."/>
            <person name="Zhang Z."/>
            <person name="Liu B."/>
            <person name="Lu W."/>
            <person name="Hui Y."/>
            <person name="Liang J."/>
            <person name="Zhou Z."/>
            <person name="Hou R."/>
            <person name="Li X."/>
            <person name="Liu Y."/>
            <person name="Li H."/>
            <person name="Ning X."/>
            <person name="Lin Y."/>
            <person name="Zhao L."/>
            <person name="Xing Q."/>
            <person name="Dou J."/>
            <person name="Li Y."/>
            <person name="Mao J."/>
            <person name="Guo H."/>
            <person name="Dou H."/>
            <person name="Li T."/>
            <person name="Mu C."/>
            <person name="Jiang W."/>
            <person name="Fu Q."/>
            <person name="Fu X."/>
            <person name="Miao Y."/>
            <person name="Liu J."/>
            <person name="Yu Q."/>
            <person name="Li R."/>
            <person name="Liao H."/>
            <person name="Li X."/>
            <person name="Kong Y."/>
            <person name="Jiang Z."/>
            <person name="Chourrout D."/>
            <person name="Li R."/>
            <person name="Bao Z."/>
        </authorList>
    </citation>
    <scope>NUCLEOTIDE SEQUENCE [LARGE SCALE GENOMIC DNA]</scope>
    <source>
        <strain evidence="7 8">PY_sf001</strain>
    </source>
</reference>
<dbReference type="OrthoDB" id="6151356at2759"/>
<comment type="caution">
    <text evidence="7">The sequence shown here is derived from an EMBL/GenBank/DDBJ whole genome shotgun (WGS) entry which is preliminary data.</text>
</comment>
<dbReference type="InterPro" id="IPR001073">
    <property type="entry name" value="C1q_dom"/>
</dbReference>
<evidence type="ECO:0000313" key="7">
    <source>
        <dbReference type="EMBL" id="OWF45390.1"/>
    </source>
</evidence>
<feature type="region of interest" description="Disordered" evidence="4">
    <location>
        <begin position="78"/>
        <end position="99"/>
    </location>
</feature>
<keyword evidence="2" id="KW-0964">Secreted</keyword>
<evidence type="ECO:0000256" key="3">
    <source>
        <dbReference type="ARBA" id="ARBA00022729"/>
    </source>
</evidence>
<evidence type="ECO:0000256" key="4">
    <source>
        <dbReference type="SAM" id="MobiDB-lite"/>
    </source>
</evidence>
<comment type="subcellular location">
    <subcellularLocation>
        <location evidence="1">Secreted</location>
    </subcellularLocation>
</comment>
<protein>
    <submittedName>
        <fullName evidence="7">Complement C1q-like protein 4</fullName>
    </submittedName>
</protein>
<dbReference type="PANTHER" id="PTHR22923:SF116">
    <property type="entry name" value="C1Q DOMAIN-CONTAINING PROTEIN"/>
    <property type="match status" value="1"/>
</dbReference>
<dbReference type="InterPro" id="IPR008983">
    <property type="entry name" value="Tumour_necrosis_fac-like_dom"/>
</dbReference>
<evidence type="ECO:0000256" key="5">
    <source>
        <dbReference type="SAM" id="SignalP"/>
    </source>
</evidence>
<feature type="chain" id="PRO_5012307006" evidence="5">
    <location>
        <begin position="21"/>
        <end position="237"/>
    </location>
</feature>
<dbReference type="GO" id="GO:0005576">
    <property type="term" value="C:extracellular region"/>
    <property type="evidence" value="ECO:0007669"/>
    <property type="project" value="UniProtKB-SubCell"/>
</dbReference>
<sequence length="237" mass="26434">MHSTALFVLILVCRYELGSGEDEREYDQSRTLADMRKLMEETSATLRVYQQKTESLMSVVTKQERELQALQADVARLSSEECGERDSEGNKHDPKRVSEVNGTSSSVAFYAQLSADQSNFGTHQTIIFDRVRTNIGSAYNHDDGVFTAPFPGVYIFFWTTINRDNSHMQTELVVNGSQFGRVWADSGNHADYTMASNMVVVTLAAGSTVWIRSDTGHSGFTSGQNFATFSGWLLQNI</sequence>
<dbReference type="PRINTS" id="PR00007">
    <property type="entry name" value="COMPLEMNTC1Q"/>
</dbReference>
<evidence type="ECO:0000256" key="2">
    <source>
        <dbReference type="ARBA" id="ARBA00022525"/>
    </source>
</evidence>
<accession>A0A210Q9H4</accession>
<keyword evidence="8" id="KW-1185">Reference proteome</keyword>
<evidence type="ECO:0000259" key="6">
    <source>
        <dbReference type="PROSITE" id="PS50871"/>
    </source>
</evidence>
<proteinExistence type="predicted"/>
<dbReference type="Proteomes" id="UP000242188">
    <property type="component" value="Unassembled WGS sequence"/>
</dbReference>
<dbReference type="EMBL" id="NEDP02004513">
    <property type="protein sequence ID" value="OWF45390.1"/>
    <property type="molecule type" value="Genomic_DNA"/>
</dbReference>
<dbReference type="PROSITE" id="PS50871">
    <property type="entry name" value="C1Q"/>
    <property type="match status" value="1"/>
</dbReference>
<dbReference type="Pfam" id="PF00386">
    <property type="entry name" value="C1q"/>
    <property type="match status" value="1"/>
</dbReference>
<feature type="domain" description="C1q" evidence="6">
    <location>
        <begin position="102"/>
        <end position="237"/>
    </location>
</feature>
<name>A0A210Q9H4_MIZYE</name>
<evidence type="ECO:0000256" key="1">
    <source>
        <dbReference type="ARBA" id="ARBA00004613"/>
    </source>
</evidence>
<gene>
    <name evidence="7" type="ORF">KP79_PYT19330</name>
</gene>
<keyword evidence="3 5" id="KW-0732">Signal</keyword>
<organism evidence="7 8">
    <name type="scientific">Mizuhopecten yessoensis</name>
    <name type="common">Japanese scallop</name>
    <name type="synonym">Patinopecten yessoensis</name>
    <dbReference type="NCBI Taxonomy" id="6573"/>
    <lineage>
        <taxon>Eukaryota</taxon>
        <taxon>Metazoa</taxon>
        <taxon>Spiralia</taxon>
        <taxon>Lophotrochozoa</taxon>
        <taxon>Mollusca</taxon>
        <taxon>Bivalvia</taxon>
        <taxon>Autobranchia</taxon>
        <taxon>Pteriomorphia</taxon>
        <taxon>Pectinida</taxon>
        <taxon>Pectinoidea</taxon>
        <taxon>Pectinidae</taxon>
        <taxon>Mizuhopecten</taxon>
    </lineage>
</organism>
<dbReference type="SMART" id="SM00110">
    <property type="entry name" value="C1Q"/>
    <property type="match status" value="1"/>
</dbReference>
<dbReference type="SUPFAM" id="SSF49842">
    <property type="entry name" value="TNF-like"/>
    <property type="match status" value="1"/>
</dbReference>